<organism evidence="3 4">
    <name type="scientific">Croceibacterium selenioxidans</name>
    <dbReference type="NCBI Taxonomy" id="2838833"/>
    <lineage>
        <taxon>Bacteria</taxon>
        <taxon>Pseudomonadati</taxon>
        <taxon>Pseudomonadota</taxon>
        <taxon>Alphaproteobacteria</taxon>
        <taxon>Sphingomonadales</taxon>
        <taxon>Erythrobacteraceae</taxon>
        <taxon>Croceibacterium</taxon>
    </lineage>
</organism>
<feature type="transmembrane region" description="Helical" evidence="1">
    <location>
        <begin position="108"/>
        <end position="135"/>
    </location>
</feature>
<name>A0ABS5W6R4_9SPHN</name>
<feature type="signal peptide" evidence="2">
    <location>
        <begin position="1"/>
        <end position="19"/>
    </location>
</feature>
<keyword evidence="1" id="KW-0812">Transmembrane</keyword>
<sequence length="149" mass="15986">MRPALGYLLSVGAASLSMAAVFQFQIGSASDFSPELIAVYLVFWGIAFVLTGLCAFLPFFAALQIAERWQLHSAPFFVASAVITSVALCAFAATVAGSGLPSNDPEHLSFFVAFLRFLPSFLTAGIIGGLTFWWCARESFAPQFQTDAN</sequence>
<feature type="transmembrane region" description="Helical" evidence="1">
    <location>
        <begin position="75"/>
        <end position="96"/>
    </location>
</feature>
<keyword evidence="2" id="KW-0732">Signal</keyword>
<evidence type="ECO:0000313" key="3">
    <source>
        <dbReference type="EMBL" id="MBT2135359.1"/>
    </source>
</evidence>
<feature type="transmembrane region" description="Helical" evidence="1">
    <location>
        <begin position="38"/>
        <end position="63"/>
    </location>
</feature>
<keyword evidence="1" id="KW-1133">Transmembrane helix</keyword>
<keyword evidence="4" id="KW-1185">Reference proteome</keyword>
<keyword evidence="1" id="KW-0472">Membrane</keyword>
<feature type="chain" id="PRO_5046386305" evidence="2">
    <location>
        <begin position="20"/>
        <end position="149"/>
    </location>
</feature>
<dbReference type="RefSeq" id="WP_214537071.1">
    <property type="nucleotide sequence ID" value="NZ_JAHFVK010000002.1"/>
</dbReference>
<evidence type="ECO:0000256" key="2">
    <source>
        <dbReference type="SAM" id="SignalP"/>
    </source>
</evidence>
<dbReference type="Proteomes" id="UP000811255">
    <property type="component" value="Unassembled WGS sequence"/>
</dbReference>
<proteinExistence type="predicted"/>
<accession>A0ABS5W6R4</accession>
<reference evidence="3 4" key="1">
    <citation type="submission" date="2021-05" db="EMBL/GenBank/DDBJ databases">
        <title>Croceibacterium sp. LX-88 genome sequence.</title>
        <authorList>
            <person name="Luo X."/>
        </authorList>
    </citation>
    <scope>NUCLEOTIDE SEQUENCE [LARGE SCALE GENOMIC DNA]</scope>
    <source>
        <strain evidence="3 4">LX-88</strain>
    </source>
</reference>
<protein>
    <submittedName>
        <fullName evidence="3">Uncharacterized protein</fullName>
    </submittedName>
</protein>
<evidence type="ECO:0000256" key="1">
    <source>
        <dbReference type="SAM" id="Phobius"/>
    </source>
</evidence>
<gene>
    <name evidence="3" type="ORF">KK137_13555</name>
</gene>
<comment type="caution">
    <text evidence="3">The sequence shown here is derived from an EMBL/GenBank/DDBJ whole genome shotgun (WGS) entry which is preliminary data.</text>
</comment>
<dbReference type="EMBL" id="JAHFVK010000002">
    <property type="protein sequence ID" value="MBT2135359.1"/>
    <property type="molecule type" value="Genomic_DNA"/>
</dbReference>
<evidence type="ECO:0000313" key="4">
    <source>
        <dbReference type="Proteomes" id="UP000811255"/>
    </source>
</evidence>